<feature type="domain" description="Cas12f1-like TNB" evidence="2">
    <location>
        <begin position="68"/>
        <end position="134"/>
    </location>
</feature>
<dbReference type="AlphaFoldDB" id="T0Z6P2"/>
<evidence type="ECO:0000256" key="1">
    <source>
        <dbReference type="ARBA" id="ARBA00023125"/>
    </source>
</evidence>
<sequence length="147" mass="15886">ANQRRDFHHQVARRLVKEYDVLVVEDLTVTNMTTRAKAKPDPNHPGQFLPNGGSAKTGLTRSINDAGWAQFRSILEAKAEDAGRTVMSVNPRHTSQTCHECGHVDAGNRVSQAAFRCRRCGHEAHADVNAARNILGAGLALLAAPAA</sequence>
<proteinExistence type="predicted"/>
<protein>
    <submittedName>
        <fullName evidence="3">IS605 family transposase OrfB</fullName>
    </submittedName>
</protein>
<dbReference type="NCBIfam" id="NF040570">
    <property type="entry name" value="guided_TnpB"/>
    <property type="match status" value="1"/>
</dbReference>
<dbReference type="PANTHER" id="PTHR30405:SF25">
    <property type="entry name" value="RNA-GUIDED DNA ENDONUCLEASE INSQ-RELATED"/>
    <property type="match status" value="1"/>
</dbReference>
<name>T0Z6P2_9ZZZZ</name>
<dbReference type="GO" id="GO:0003677">
    <property type="term" value="F:DNA binding"/>
    <property type="evidence" value="ECO:0007669"/>
    <property type="project" value="UniProtKB-KW"/>
</dbReference>
<dbReference type="InterPro" id="IPR051399">
    <property type="entry name" value="RNA-guided_DNA_endo/Transpos"/>
</dbReference>
<dbReference type="Pfam" id="PF07282">
    <property type="entry name" value="Cas12f1-like_TNB"/>
    <property type="match status" value="1"/>
</dbReference>
<gene>
    <name evidence="3" type="ORF">B1A_16719</name>
</gene>
<dbReference type="InterPro" id="IPR010095">
    <property type="entry name" value="Cas12f1-like_TNB"/>
</dbReference>
<organism evidence="3">
    <name type="scientific">mine drainage metagenome</name>
    <dbReference type="NCBI Taxonomy" id="410659"/>
    <lineage>
        <taxon>unclassified sequences</taxon>
        <taxon>metagenomes</taxon>
        <taxon>ecological metagenomes</taxon>
    </lineage>
</organism>
<keyword evidence="1" id="KW-0238">DNA-binding</keyword>
<evidence type="ECO:0000259" key="2">
    <source>
        <dbReference type="Pfam" id="PF07282"/>
    </source>
</evidence>
<reference evidence="3" key="2">
    <citation type="journal article" date="2014" name="ISME J.">
        <title>Microbial stratification in low pH oxic and suboxic macroscopic growths along an acid mine drainage.</title>
        <authorList>
            <person name="Mendez-Garcia C."/>
            <person name="Mesa V."/>
            <person name="Sprenger R.R."/>
            <person name="Richter M."/>
            <person name="Diez M.S."/>
            <person name="Solano J."/>
            <person name="Bargiela R."/>
            <person name="Golyshina O.V."/>
            <person name="Manteca A."/>
            <person name="Ramos J.L."/>
            <person name="Gallego J.R."/>
            <person name="Llorente I."/>
            <person name="Martins Dos Santos V.A."/>
            <person name="Jensen O.N."/>
            <person name="Pelaez A.I."/>
            <person name="Sanchez J."/>
            <person name="Ferrer M."/>
        </authorList>
    </citation>
    <scope>NUCLEOTIDE SEQUENCE</scope>
</reference>
<dbReference type="EMBL" id="AUZX01012286">
    <property type="protein sequence ID" value="EQD39822.1"/>
    <property type="molecule type" value="Genomic_DNA"/>
</dbReference>
<comment type="caution">
    <text evidence="3">The sequence shown here is derived from an EMBL/GenBank/DDBJ whole genome shotgun (WGS) entry which is preliminary data.</text>
</comment>
<reference evidence="3" key="1">
    <citation type="submission" date="2013-08" db="EMBL/GenBank/DDBJ databases">
        <authorList>
            <person name="Mendez C."/>
            <person name="Richter M."/>
            <person name="Ferrer M."/>
            <person name="Sanchez J."/>
        </authorList>
    </citation>
    <scope>NUCLEOTIDE SEQUENCE</scope>
</reference>
<evidence type="ECO:0000313" key="3">
    <source>
        <dbReference type="EMBL" id="EQD39822.1"/>
    </source>
</evidence>
<feature type="non-terminal residue" evidence="3">
    <location>
        <position position="1"/>
    </location>
</feature>
<dbReference type="PANTHER" id="PTHR30405">
    <property type="entry name" value="TRANSPOSASE"/>
    <property type="match status" value="1"/>
</dbReference>
<accession>T0Z6P2</accession>